<dbReference type="CDD" id="cd00024">
    <property type="entry name" value="CD_CSD"/>
    <property type="match status" value="1"/>
</dbReference>
<dbReference type="InterPro" id="IPR016197">
    <property type="entry name" value="Chromo-like_dom_sf"/>
</dbReference>
<dbReference type="VEuPathDB" id="FungiDB:AAP_03821"/>
<dbReference type="Proteomes" id="UP000242877">
    <property type="component" value="Unassembled WGS sequence"/>
</dbReference>
<evidence type="ECO:0000313" key="4">
    <source>
        <dbReference type="Proteomes" id="UP000242877"/>
    </source>
</evidence>
<evidence type="ECO:0000256" key="2">
    <source>
        <dbReference type="SAM" id="MobiDB-lite"/>
    </source>
</evidence>
<dbReference type="AlphaFoldDB" id="A0A167XNN0"/>
<reference evidence="3 4" key="1">
    <citation type="journal article" date="2016" name="Genome Biol. Evol.">
        <title>Divergent and convergent evolution of fungal pathogenicity.</title>
        <authorList>
            <person name="Shang Y."/>
            <person name="Xiao G."/>
            <person name="Zheng P."/>
            <person name="Cen K."/>
            <person name="Zhan S."/>
            <person name="Wang C."/>
        </authorList>
    </citation>
    <scope>NUCLEOTIDE SEQUENCE [LARGE SCALE GENOMIC DNA]</scope>
    <source>
        <strain evidence="3 4">ARSEF 7405</strain>
    </source>
</reference>
<organism evidence="3 4">
    <name type="scientific">Ascosphaera apis ARSEF 7405</name>
    <dbReference type="NCBI Taxonomy" id="392613"/>
    <lineage>
        <taxon>Eukaryota</taxon>
        <taxon>Fungi</taxon>
        <taxon>Dikarya</taxon>
        <taxon>Ascomycota</taxon>
        <taxon>Pezizomycotina</taxon>
        <taxon>Eurotiomycetes</taxon>
        <taxon>Eurotiomycetidae</taxon>
        <taxon>Onygenales</taxon>
        <taxon>Ascosphaeraceae</taxon>
        <taxon>Ascosphaera</taxon>
    </lineage>
</organism>
<proteinExistence type="predicted"/>
<evidence type="ECO:0000256" key="1">
    <source>
        <dbReference type="ARBA" id="ARBA00011353"/>
    </source>
</evidence>
<feature type="region of interest" description="Disordered" evidence="2">
    <location>
        <begin position="1"/>
        <end position="20"/>
    </location>
</feature>
<feature type="compositionally biased region" description="Polar residues" evidence="2">
    <location>
        <begin position="452"/>
        <end position="467"/>
    </location>
</feature>
<sequence>MSDPNQEAPESDPPAPQPVLSATEGQIQAPLPIANEFWPPHGLANPGWPTSWIRYVPTPQCNRLFAVSCKACSHDFAYVNGDLFYDTCAEDDYVYHFSPLSLRQDRIKFVETQESRLAGKEVISFYDMICTTCGPSMRVGGWATSEEGQGGKASLLLFNRKTILLEHVYWHKKVEIRPLSSLKMCEKLPLEAQRFLNLCSVSDTESSSGNTPRPPFVEFRSYCPSSERSTIINPVQEVSPTQMERIRGLPGQSTNSSLQRSAEAERWFITDSGNLGVGGRDHDYAPESVVLDEYEYAFAEVDEDYNESPPAQRPYYATRNYEEARQSNTFHERDIAEPITDTNSWASSPPPAVPAAEKPDYTQYPDYKNIDKMLQKLRQECERTSRSWIRVKEIVRTCELSLARLFEDQNLVYEQYEKDCSELREENARLQECVRIYQLSEYEQLSRKLQNHADNQSRRSSSPTSEANNRRRKRTDSDPIIHESEIDEIIDYRRKEDGEQEYRATLTGYFPDWNHNPPWLPAGHFADCQQRIDEYHRNHQEIHTASDTAVENEPRSMPTVRNKRRRLNPR</sequence>
<feature type="region of interest" description="Disordered" evidence="2">
    <location>
        <begin position="448"/>
        <end position="481"/>
    </location>
</feature>
<evidence type="ECO:0000313" key="3">
    <source>
        <dbReference type="EMBL" id="KZZ90291.1"/>
    </source>
</evidence>
<dbReference type="Gene3D" id="2.40.50.40">
    <property type="match status" value="1"/>
</dbReference>
<comment type="caution">
    <text evidence="3">The sequence shown here is derived from an EMBL/GenBank/DDBJ whole genome shotgun (WGS) entry which is preliminary data.</text>
</comment>
<dbReference type="SUPFAM" id="SSF54160">
    <property type="entry name" value="Chromo domain-like"/>
    <property type="match status" value="1"/>
</dbReference>
<feature type="region of interest" description="Disordered" evidence="2">
    <location>
        <begin position="542"/>
        <end position="570"/>
    </location>
</feature>
<feature type="compositionally biased region" description="Basic residues" evidence="2">
    <location>
        <begin position="561"/>
        <end position="570"/>
    </location>
</feature>
<name>A0A167XNN0_9EURO</name>
<protein>
    <submittedName>
        <fullName evidence="3">Chromo domain-like protein</fullName>
    </submittedName>
</protein>
<feature type="region of interest" description="Disordered" evidence="2">
    <location>
        <begin position="340"/>
        <end position="360"/>
    </location>
</feature>
<accession>A0A167XNN0</accession>
<dbReference type="EMBL" id="AZGZ01000017">
    <property type="protein sequence ID" value="KZZ90291.1"/>
    <property type="molecule type" value="Genomic_DNA"/>
</dbReference>
<comment type="subunit">
    <text evidence="1">Component of the NuA4 histone acetyltransferase complex.</text>
</comment>
<gene>
    <name evidence="3" type="ORF">AAP_03821</name>
</gene>
<keyword evidence="4" id="KW-1185">Reference proteome</keyword>